<accession>A0A6A6KZK2</accession>
<dbReference type="Proteomes" id="UP000467840">
    <property type="component" value="Chromosome 7"/>
</dbReference>
<protein>
    <recommendedName>
        <fullName evidence="1">Disease resistance protein At4g27190-like leucine-rich repeats domain-containing protein</fullName>
    </recommendedName>
</protein>
<feature type="domain" description="Disease resistance protein At4g27190-like leucine-rich repeats" evidence="1">
    <location>
        <begin position="5"/>
        <end position="125"/>
    </location>
</feature>
<dbReference type="InterPro" id="IPR057135">
    <property type="entry name" value="At4g27190-like_LRR"/>
</dbReference>
<comment type="caution">
    <text evidence="2">The sequence shown here is derived from an EMBL/GenBank/DDBJ whole genome shotgun (WGS) entry which is preliminary data.</text>
</comment>
<proteinExistence type="predicted"/>
<name>A0A6A6KZK2_HEVBR</name>
<dbReference type="InterPro" id="IPR032675">
    <property type="entry name" value="LRR_dom_sf"/>
</dbReference>
<reference evidence="2 3" key="1">
    <citation type="journal article" date="2020" name="Mol. Plant">
        <title>The Chromosome-Based Rubber Tree Genome Provides New Insights into Spurge Genome Evolution and Rubber Biosynthesis.</title>
        <authorList>
            <person name="Liu J."/>
            <person name="Shi C."/>
            <person name="Shi C.C."/>
            <person name="Li W."/>
            <person name="Zhang Q.J."/>
            <person name="Zhang Y."/>
            <person name="Li K."/>
            <person name="Lu H.F."/>
            <person name="Shi C."/>
            <person name="Zhu S.T."/>
            <person name="Xiao Z.Y."/>
            <person name="Nan H."/>
            <person name="Yue Y."/>
            <person name="Zhu X.G."/>
            <person name="Wu Y."/>
            <person name="Hong X.N."/>
            <person name="Fan G.Y."/>
            <person name="Tong Y."/>
            <person name="Zhang D."/>
            <person name="Mao C.L."/>
            <person name="Liu Y.L."/>
            <person name="Hao S.J."/>
            <person name="Liu W.Q."/>
            <person name="Lv M.Q."/>
            <person name="Zhang H.B."/>
            <person name="Liu Y."/>
            <person name="Hu-Tang G.R."/>
            <person name="Wang J.P."/>
            <person name="Wang J.H."/>
            <person name="Sun Y.H."/>
            <person name="Ni S.B."/>
            <person name="Chen W.B."/>
            <person name="Zhang X.C."/>
            <person name="Jiao Y.N."/>
            <person name="Eichler E.E."/>
            <person name="Li G.H."/>
            <person name="Liu X."/>
            <person name="Gao L.Z."/>
        </authorList>
    </citation>
    <scope>NUCLEOTIDE SEQUENCE [LARGE SCALE GENOMIC DNA]</scope>
    <source>
        <strain evidence="3">cv. GT1</strain>
        <tissue evidence="2">Leaf</tissue>
    </source>
</reference>
<dbReference type="Gene3D" id="3.80.10.10">
    <property type="entry name" value="Ribonuclease Inhibitor"/>
    <property type="match status" value="1"/>
</dbReference>
<evidence type="ECO:0000259" key="1">
    <source>
        <dbReference type="Pfam" id="PF23247"/>
    </source>
</evidence>
<evidence type="ECO:0000313" key="2">
    <source>
        <dbReference type="EMBL" id="KAF2294502.1"/>
    </source>
</evidence>
<dbReference type="EMBL" id="JAAGAX010000013">
    <property type="protein sequence ID" value="KAF2294502.1"/>
    <property type="molecule type" value="Genomic_DNA"/>
</dbReference>
<keyword evidence="3" id="KW-1185">Reference proteome</keyword>
<dbReference type="AlphaFoldDB" id="A0A6A6KZK2"/>
<sequence>MSPKLEELTLEHKDLIAIQHRQLSFQHFFKLKVLTLSNLQNRSQLFLIGFLKTLHYVETIVVESGNLEELFSCEGFTLVKNLKLFTVDNLKQIWDVDSRLKPVLQHLETLSVNRCNNLTNIVPSSSSFLNLASLEVSSCEGLVNLITVSTAKTMVQLTKMTKVRPYFKHLNSLRSGMVESKGETLPQCTIAYGG</sequence>
<evidence type="ECO:0000313" key="3">
    <source>
        <dbReference type="Proteomes" id="UP000467840"/>
    </source>
</evidence>
<gene>
    <name evidence="2" type="ORF">GH714_012027</name>
</gene>
<dbReference type="Pfam" id="PF23247">
    <property type="entry name" value="LRR_RPS2"/>
    <property type="match status" value="1"/>
</dbReference>
<dbReference type="SUPFAM" id="SSF52047">
    <property type="entry name" value="RNI-like"/>
    <property type="match status" value="1"/>
</dbReference>
<organism evidence="2 3">
    <name type="scientific">Hevea brasiliensis</name>
    <name type="common">Para rubber tree</name>
    <name type="synonym">Siphonia brasiliensis</name>
    <dbReference type="NCBI Taxonomy" id="3981"/>
    <lineage>
        <taxon>Eukaryota</taxon>
        <taxon>Viridiplantae</taxon>
        <taxon>Streptophyta</taxon>
        <taxon>Embryophyta</taxon>
        <taxon>Tracheophyta</taxon>
        <taxon>Spermatophyta</taxon>
        <taxon>Magnoliopsida</taxon>
        <taxon>eudicotyledons</taxon>
        <taxon>Gunneridae</taxon>
        <taxon>Pentapetalae</taxon>
        <taxon>rosids</taxon>
        <taxon>fabids</taxon>
        <taxon>Malpighiales</taxon>
        <taxon>Euphorbiaceae</taxon>
        <taxon>Crotonoideae</taxon>
        <taxon>Micrandreae</taxon>
        <taxon>Hevea</taxon>
    </lineage>
</organism>